<dbReference type="AlphaFoldDB" id="F0T8F1"/>
<feature type="domain" description="YvlB/LiaX N-terminal" evidence="1">
    <location>
        <begin position="7"/>
        <end position="36"/>
    </location>
</feature>
<reference evidence="3" key="1">
    <citation type="submission" date="2011-02" db="EMBL/GenBank/DDBJ databases">
        <title>Complete sequence of Methanobacterium sp. AL-21.</title>
        <authorList>
            <consortium name="US DOE Joint Genome Institute"/>
            <person name="Lucas S."/>
            <person name="Copeland A."/>
            <person name="Lapidus A."/>
            <person name="Cheng J.-F."/>
            <person name="Goodwin L."/>
            <person name="Pitluck S."/>
            <person name="Chertkov O."/>
            <person name="Detter J.C."/>
            <person name="Han C."/>
            <person name="Tapia R."/>
            <person name="Land M."/>
            <person name="Hauser L."/>
            <person name="Kyrpides N."/>
            <person name="Ivanova N."/>
            <person name="Mikhailova N."/>
            <person name="Pagani I."/>
            <person name="Cadillo-Quiroz H."/>
            <person name="Imachi H."/>
            <person name="Zinder S."/>
            <person name="Liu W."/>
            <person name="Woyke T."/>
        </authorList>
    </citation>
    <scope>NUCLEOTIDE SEQUENCE [LARGE SCALE GENOMIC DNA]</scope>
    <source>
        <strain evidence="3">AL-21</strain>
    </source>
</reference>
<dbReference type="InterPro" id="IPR053959">
    <property type="entry name" value="YvlB/LiaX_N"/>
</dbReference>
<name>F0T8F1_METLA</name>
<protein>
    <recommendedName>
        <fullName evidence="1">YvlB/LiaX N-terminal domain-containing protein</fullName>
    </recommendedName>
</protein>
<reference evidence="2 3" key="2">
    <citation type="journal article" date="2014" name="Int. J. Syst. Evol. Microbiol.">
        <title>Methanobacterium paludis sp. nov. and a novel strain of Methanobacterium lacus isolated from northern peatlands.</title>
        <authorList>
            <person name="Cadillo-Quiroz H."/>
            <person name="Brauer S.L."/>
            <person name="Goodson N."/>
            <person name="Yavitt J.B."/>
            <person name="Zinder S.H."/>
        </authorList>
    </citation>
    <scope>NUCLEOTIDE SEQUENCE [LARGE SCALE GENOMIC DNA]</scope>
    <source>
        <strain evidence="2 3">AL-21</strain>
    </source>
</reference>
<keyword evidence="3" id="KW-1185">Reference proteome</keyword>
<evidence type="ECO:0000313" key="2">
    <source>
        <dbReference type="EMBL" id="ADZ09702.1"/>
    </source>
</evidence>
<dbReference type="RefSeq" id="WP_013645053.1">
    <property type="nucleotide sequence ID" value="NC_015216.1"/>
</dbReference>
<dbReference type="EMBL" id="CP002551">
    <property type="protein sequence ID" value="ADZ09702.1"/>
    <property type="molecule type" value="Genomic_DNA"/>
</dbReference>
<dbReference type="KEGG" id="mel:Metbo_1465"/>
<dbReference type="STRING" id="877455.Metbo_1465"/>
<organism evidence="2 3">
    <name type="scientific">Methanobacterium lacus (strain AL-21)</name>
    <dbReference type="NCBI Taxonomy" id="877455"/>
    <lineage>
        <taxon>Archaea</taxon>
        <taxon>Methanobacteriati</taxon>
        <taxon>Methanobacteriota</taxon>
        <taxon>Methanomada group</taxon>
        <taxon>Methanobacteria</taxon>
        <taxon>Methanobacteriales</taxon>
        <taxon>Methanobacteriaceae</taxon>
        <taxon>Methanobacterium</taxon>
    </lineage>
</organism>
<gene>
    <name evidence="2" type="ordered locus">Metbo_1465</name>
</gene>
<proteinExistence type="predicted"/>
<dbReference type="Proteomes" id="UP000007490">
    <property type="component" value="Chromosome"/>
</dbReference>
<evidence type="ECO:0000259" key="1">
    <source>
        <dbReference type="Pfam" id="PF22746"/>
    </source>
</evidence>
<accession>F0T8F1</accession>
<dbReference type="HOGENOM" id="CLU_132548_1_0_2"/>
<dbReference type="Pfam" id="PF22746">
    <property type="entry name" value="SHOCT-like_DUF2089-C"/>
    <property type="match status" value="1"/>
</dbReference>
<sequence length="128" mass="14208">MSKNVADERIQILGMVEEGKITAAEGMELLNALEENNAEIVPKTEAKWLKVRVKTMDEEKTKVNVNIPIALVDVGLKLAKNYDPKLKDSGLDKIDIEEIVEAVKNGAEGKIVDVEDEESQTNVQVYVE</sequence>
<dbReference type="GeneID" id="10277916"/>
<evidence type="ECO:0000313" key="3">
    <source>
        <dbReference type="Proteomes" id="UP000007490"/>
    </source>
</evidence>
<dbReference type="OrthoDB" id="69352at2157"/>